<keyword evidence="4" id="KW-1185">Reference proteome</keyword>
<evidence type="ECO:0000313" key="4">
    <source>
        <dbReference type="Proteomes" id="UP000225277"/>
    </source>
</evidence>
<dbReference type="EMBL" id="FJUY01000006">
    <property type="protein sequence ID" value="CZT18760.1"/>
    <property type="molecule type" value="Genomic_DNA"/>
</dbReference>
<evidence type="ECO:0000313" key="3">
    <source>
        <dbReference type="EMBL" id="CZT18760.1"/>
    </source>
</evidence>
<feature type="domain" description="ASX DEUBAD" evidence="2">
    <location>
        <begin position="9"/>
        <end position="123"/>
    </location>
</feature>
<proteinExistence type="predicted"/>
<dbReference type="GeneID" id="35599778"/>
<organism evidence="3 4">
    <name type="scientific">Ramularia collo-cygni</name>
    <dbReference type="NCBI Taxonomy" id="112498"/>
    <lineage>
        <taxon>Eukaryota</taxon>
        <taxon>Fungi</taxon>
        <taxon>Dikarya</taxon>
        <taxon>Ascomycota</taxon>
        <taxon>Pezizomycotina</taxon>
        <taxon>Dothideomycetes</taxon>
        <taxon>Dothideomycetidae</taxon>
        <taxon>Mycosphaerellales</taxon>
        <taxon>Mycosphaerellaceae</taxon>
        <taxon>Ramularia</taxon>
    </lineage>
</organism>
<feature type="compositionally biased region" description="Basic and acidic residues" evidence="1">
    <location>
        <begin position="82"/>
        <end position="139"/>
    </location>
</feature>
<dbReference type="Proteomes" id="UP000225277">
    <property type="component" value="Unassembled WGS sequence"/>
</dbReference>
<dbReference type="STRING" id="112498.A0A2D3UZU7"/>
<dbReference type="OrthoDB" id="2289918at2759"/>
<protein>
    <recommendedName>
        <fullName evidence="2">ASX DEUBAD domain-containing protein</fullName>
    </recommendedName>
</protein>
<dbReference type="InterPro" id="IPR028020">
    <property type="entry name" value="ASX_DEUBAD_dom"/>
</dbReference>
<reference evidence="3 4" key="1">
    <citation type="submission" date="2016-03" db="EMBL/GenBank/DDBJ databases">
        <authorList>
            <person name="Ploux O."/>
        </authorList>
    </citation>
    <scope>NUCLEOTIDE SEQUENCE [LARGE SCALE GENOMIC DNA]</scope>
    <source>
        <strain evidence="3 4">URUG2</strain>
    </source>
</reference>
<sequence>MAASLATQKKWLTASNGKLSKVGKISAVLQKEMAWELLPPEARQRLYELLPEAPEGRPHNPDVHPFKTMYLERIKTESENWHNDLKDGKETKKWRDEAMQAGRDRSLGLWDDWKEARREETWGVRQDENVEKEDDKPETLDGGENMDATTN</sequence>
<dbReference type="AlphaFoldDB" id="A0A2D3UZU7"/>
<gene>
    <name evidence="3" type="ORF">RCC_04604</name>
</gene>
<name>A0A2D3UZU7_9PEZI</name>
<feature type="region of interest" description="Disordered" evidence="1">
    <location>
        <begin position="82"/>
        <end position="151"/>
    </location>
</feature>
<evidence type="ECO:0000256" key="1">
    <source>
        <dbReference type="SAM" id="MobiDB-lite"/>
    </source>
</evidence>
<dbReference type="RefSeq" id="XP_023625650.1">
    <property type="nucleotide sequence ID" value="XM_023769882.1"/>
</dbReference>
<accession>A0A2D3UZU7</accession>
<evidence type="ECO:0000259" key="2">
    <source>
        <dbReference type="Pfam" id="PF13919"/>
    </source>
</evidence>
<dbReference type="Pfam" id="PF13919">
    <property type="entry name" value="ASXH"/>
    <property type="match status" value="1"/>
</dbReference>